<dbReference type="EMBL" id="JBHRTL010000006">
    <property type="protein sequence ID" value="MFC3155281.1"/>
    <property type="molecule type" value="Genomic_DNA"/>
</dbReference>
<reference evidence="2" key="1">
    <citation type="journal article" date="2019" name="Int. J. Syst. Evol. Microbiol.">
        <title>The Global Catalogue of Microorganisms (GCM) 10K type strain sequencing project: providing services to taxonomists for standard genome sequencing and annotation.</title>
        <authorList>
            <consortium name="The Broad Institute Genomics Platform"/>
            <consortium name="The Broad Institute Genome Sequencing Center for Infectious Disease"/>
            <person name="Wu L."/>
            <person name="Ma J."/>
        </authorList>
    </citation>
    <scope>NUCLEOTIDE SEQUENCE [LARGE SCALE GENOMIC DNA]</scope>
    <source>
        <strain evidence="2">KCTC 52141</strain>
    </source>
</reference>
<accession>A0ABV7HR45</accession>
<keyword evidence="2" id="KW-1185">Reference proteome</keyword>
<gene>
    <name evidence="1" type="ORF">ACFOEB_08715</name>
</gene>
<dbReference type="RefSeq" id="WP_382415912.1">
    <property type="nucleotide sequence ID" value="NZ_AP031500.1"/>
</dbReference>
<evidence type="ECO:0000313" key="2">
    <source>
        <dbReference type="Proteomes" id="UP001595548"/>
    </source>
</evidence>
<organism evidence="1 2">
    <name type="scientific">Gilvimarinus japonicus</name>
    <dbReference type="NCBI Taxonomy" id="1796469"/>
    <lineage>
        <taxon>Bacteria</taxon>
        <taxon>Pseudomonadati</taxon>
        <taxon>Pseudomonadota</taxon>
        <taxon>Gammaproteobacteria</taxon>
        <taxon>Cellvibrionales</taxon>
        <taxon>Cellvibrionaceae</taxon>
        <taxon>Gilvimarinus</taxon>
    </lineage>
</organism>
<comment type="caution">
    <text evidence="1">The sequence shown here is derived from an EMBL/GenBank/DDBJ whole genome shotgun (WGS) entry which is preliminary data.</text>
</comment>
<name>A0ABV7HR45_9GAMM</name>
<protein>
    <submittedName>
        <fullName evidence="1">Uncharacterized protein</fullName>
    </submittedName>
</protein>
<proteinExistence type="predicted"/>
<sequence length="93" mass="10356">MPGNVQPRQPISAPAMTVRAPCALGAVDAENLVRHLKSQANELWKDSCTKSMLALQGDKTHRLRLSQAAEQLMRWADAIEQDYIIHPLLIIRG</sequence>
<evidence type="ECO:0000313" key="1">
    <source>
        <dbReference type="EMBL" id="MFC3155281.1"/>
    </source>
</evidence>
<dbReference type="Proteomes" id="UP001595548">
    <property type="component" value="Unassembled WGS sequence"/>
</dbReference>